<name>A3HSY7_9BACT</name>
<reference evidence="3 4" key="1">
    <citation type="journal article" date="2011" name="J. Bacteriol.">
        <title>Complete genome sequence of Algoriphagus sp. PR1, bacterial prey of a colony-forming choanoflagellate.</title>
        <authorList>
            <person name="Alegado R.A."/>
            <person name="Ferriera S."/>
            <person name="Nusbaum C."/>
            <person name="Young S.K."/>
            <person name="Zeng Q."/>
            <person name="Imamovic A."/>
            <person name="Fairclough S.R."/>
            <person name="King N."/>
        </authorList>
    </citation>
    <scope>NUCLEOTIDE SEQUENCE [LARGE SCALE GENOMIC DNA]</scope>
    <source>
        <strain evidence="3 4">PR1</strain>
    </source>
</reference>
<sequence length="341" mass="38968">MVSCSENNEIDYAVLWDDQKAIGIKIPDLLEAKDLEIRLVQDTERVSIFGELKTQNEVKVFKPIIPFTRGLTYEILVKGKVVKEISIPTLDDVEMIPVVESVFPSQDTVPENLLKVYLKFSQPMKEGVALNYIKLLDADQDTVPAVFLNLQPELWDQTGTQLTVWLDPGRIKRDLIPNLEMGAPLEKNQNYKLIVTEGWKSKNGLAMSSDFIKAYTVTDRDSVSPTPSNWELEVPKAETKDAFQMNFLEPLDYALLQEVFIIKSEENLEIPGTWELASHENRIRFLPTERWKAGSYKVEIETRLEDLAGNNLNRLFEIDLENNQSKESEEAISTIEFSVKN</sequence>
<evidence type="ECO:0000259" key="2">
    <source>
        <dbReference type="Pfam" id="PF13205"/>
    </source>
</evidence>
<proteinExistence type="predicted"/>
<evidence type="ECO:0000256" key="1">
    <source>
        <dbReference type="ARBA" id="ARBA00022729"/>
    </source>
</evidence>
<feature type="domain" description="SbsA Ig-like" evidence="2">
    <location>
        <begin position="226"/>
        <end position="314"/>
    </location>
</feature>
<dbReference type="RefSeq" id="WP_008200844.1">
    <property type="nucleotide sequence ID" value="NZ_CM001023.1"/>
</dbReference>
<dbReference type="AlphaFoldDB" id="A3HSY7"/>
<dbReference type="eggNOG" id="ENOG502ZCER">
    <property type="taxonomic scope" value="Bacteria"/>
</dbReference>
<gene>
    <name evidence="3" type="ORF">ALPR1_12080</name>
</gene>
<dbReference type="Proteomes" id="UP000003919">
    <property type="component" value="Chromosome"/>
</dbReference>
<dbReference type="InterPro" id="IPR032812">
    <property type="entry name" value="SbsA_Ig"/>
</dbReference>
<comment type="caution">
    <text evidence="3">The sequence shown here is derived from an EMBL/GenBank/DDBJ whole genome shotgun (WGS) entry which is preliminary data.</text>
</comment>
<protein>
    <recommendedName>
        <fullName evidence="2">SbsA Ig-like domain-containing protein</fullName>
    </recommendedName>
</protein>
<dbReference type="EMBL" id="AAXU02000001">
    <property type="protein sequence ID" value="EAZ82955.2"/>
    <property type="molecule type" value="Genomic_DNA"/>
</dbReference>
<dbReference type="OrthoDB" id="246488at2"/>
<dbReference type="EMBL" id="CM001023">
    <property type="protein sequence ID" value="EAZ82955.2"/>
    <property type="molecule type" value="Genomic_DNA"/>
</dbReference>
<dbReference type="Pfam" id="PF13205">
    <property type="entry name" value="Big_5"/>
    <property type="match status" value="1"/>
</dbReference>
<organism evidence="3 4">
    <name type="scientific">Algoriphagus machipongonensis</name>
    <dbReference type="NCBI Taxonomy" id="388413"/>
    <lineage>
        <taxon>Bacteria</taxon>
        <taxon>Pseudomonadati</taxon>
        <taxon>Bacteroidota</taxon>
        <taxon>Cytophagia</taxon>
        <taxon>Cytophagales</taxon>
        <taxon>Cyclobacteriaceae</taxon>
        <taxon>Algoriphagus</taxon>
    </lineage>
</organism>
<accession>A3HSY7</accession>
<keyword evidence="1" id="KW-0732">Signal</keyword>
<evidence type="ECO:0000313" key="4">
    <source>
        <dbReference type="Proteomes" id="UP000003919"/>
    </source>
</evidence>
<dbReference type="HOGENOM" id="CLU_812895_0_0_10"/>
<evidence type="ECO:0000313" key="3">
    <source>
        <dbReference type="EMBL" id="EAZ82955.2"/>
    </source>
</evidence>
<keyword evidence="4" id="KW-1185">Reference proteome</keyword>